<reference evidence="2" key="1">
    <citation type="submission" date="2014-12" db="EMBL/GenBank/DDBJ databases">
        <title>Insight into the proteome of Arion vulgaris.</title>
        <authorList>
            <person name="Aradska J."/>
            <person name="Bulat T."/>
            <person name="Smidak R."/>
            <person name="Sarate P."/>
            <person name="Gangsoo J."/>
            <person name="Sialana F."/>
            <person name="Bilban M."/>
            <person name="Lubec G."/>
        </authorList>
    </citation>
    <scope>NUCLEOTIDE SEQUENCE</scope>
    <source>
        <tissue evidence="2">Skin</tissue>
    </source>
</reference>
<evidence type="ECO:0008006" key="3">
    <source>
        <dbReference type="Google" id="ProtNLM"/>
    </source>
</evidence>
<dbReference type="AlphaFoldDB" id="A0A0B6Y068"/>
<protein>
    <recommendedName>
        <fullName evidence="3">Single domain-containing protein</fullName>
    </recommendedName>
</protein>
<proteinExistence type="predicted"/>
<gene>
    <name evidence="2" type="primary">ORF5640</name>
</gene>
<feature type="signal peptide" evidence="1">
    <location>
        <begin position="1"/>
        <end position="23"/>
    </location>
</feature>
<evidence type="ECO:0000313" key="2">
    <source>
        <dbReference type="EMBL" id="CEK48915.1"/>
    </source>
</evidence>
<dbReference type="EMBL" id="HACG01002050">
    <property type="protein sequence ID" value="CEK48915.1"/>
    <property type="molecule type" value="Transcribed_RNA"/>
</dbReference>
<feature type="chain" id="PRO_5002111720" description="Single domain-containing protein" evidence="1">
    <location>
        <begin position="24"/>
        <end position="107"/>
    </location>
</feature>
<keyword evidence="1" id="KW-0732">Signal</keyword>
<sequence length="107" mass="11842">MNAVLASTLMVVMIATMVEDAHGALARFPGPCPGSYKPGDKWYLDACRQGVCYEDFYIEESCGVAYIEHDSSQCYMFYNRTQPYPTCCNPDLKCIGDVGFDSTQLVG</sequence>
<organism evidence="2">
    <name type="scientific">Arion vulgaris</name>
    <dbReference type="NCBI Taxonomy" id="1028688"/>
    <lineage>
        <taxon>Eukaryota</taxon>
        <taxon>Metazoa</taxon>
        <taxon>Spiralia</taxon>
        <taxon>Lophotrochozoa</taxon>
        <taxon>Mollusca</taxon>
        <taxon>Gastropoda</taxon>
        <taxon>Heterobranchia</taxon>
        <taxon>Euthyneura</taxon>
        <taxon>Panpulmonata</taxon>
        <taxon>Eupulmonata</taxon>
        <taxon>Stylommatophora</taxon>
        <taxon>Helicina</taxon>
        <taxon>Arionoidea</taxon>
        <taxon>Arionidae</taxon>
        <taxon>Arion</taxon>
    </lineage>
</organism>
<name>A0A0B6Y068_9EUPU</name>
<evidence type="ECO:0000256" key="1">
    <source>
        <dbReference type="SAM" id="SignalP"/>
    </source>
</evidence>
<accession>A0A0B6Y068</accession>